<dbReference type="PANTHER" id="PTHR41523">
    <property type="entry name" value="TWO-COMPONENT SYSTEM SENSOR PROTEIN"/>
    <property type="match status" value="1"/>
</dbReference>
<sequence>MTGSNSEGKAKGFAKSGFRSFGASRFFVRENAVVSFLARVPAFRDAVHGSTTGQKLFGYTAAVIISGFASLVRFLVDDYLPPGFPYLTFFPAVILTGFFFGIYPAMLTTLISGIVAWYWFIPPVESFALTPQSITALAFYVAVISIDLGLLQLLLNAYSAQMRATEELTKNLQLQQLVSEEVDHRMKNLLATTSGLIALSQRYATTPQQLGTQLRQRIQAMGHSISLLRGSLHGGQSDIRDVIIAALEPLGLSRGDRLAFEGEQISLNGSSVIALSLIMHELGTNAFKYGALSSDHGRILLTWNTRRVEAEDAEADETFVDLAWQEQGGPAATAPESHGFGTELVRRMGQSLGGECHFEYAPSGLVVRFTMRLASIQA</sequence>
<keyword evidence="4" id="KW-0597">Phosphoprotein</keyword>
<name>A0ABT8SRA1_9HYPH</name>
<dbReference type="InterPro" id="IPR011102">
    <property type="entry name" value="Sig_transdc_His_kinase_HWE"/>
</dbReference>
<dbReference type="EMBL" id="JAUKWQ010000001">
    <property type="protein sequence ID" value="MDO1580944.1"/>
    <property type="molecule type" value="Genomic_DNA"/>
</dbReference>
<dbReference type="RefSeq" id="WP_302075085.1">
    <property type="nucleotide sequence ID" value="NZ_JAUKWQ010000001.1"/>
</dbReference>
<proteinExistence type="predicted"/>
<dbReference type="InterPro" id="IPR038318">
    <property type="entry name" value="KdpD_sf"/>
</dbReference>
<comment type="subcellular location">
    <subcellularLocation>
        <location evidence="2">Membrane</location>
        <topology evidence="2">Multi-pass membrane protein</topology>
    </subcellularLocation>
</comment>
<evidence type="ECO:0000256" key="6">
    <source>
        <dbReference type="ARBA" id="ARBA00022692"/>
    </source>
</evidence>
<evidence type="ECO:0000256" key="7">
    <source>
        <dbReference type="ARBA" id="ARBA00022741"/>
    </source>
</evidence>
<comment type="catalytic activity">
    <reaction evidence="1">
        <text>ATP + protein L-histidine = ADP + protein N-phospho-L-histidine.</text>
        <dbReference type="EC" id="2.7.13.3"/>
    </reaction>
</comment>
<evidence type="ECO:0000256" key="8">
    <source>
        <dbReference type="ARBA" id="ARBA00022777"/>
    </source>
</evidence>
<dbReference type="GO" id="GO:0016301">
    <property type="term" value="F:kinase activity"/>
    <property type="evidence" value="ECO:0007669"/>
    <property type="project" value="UniProtKB-KW"/>
</dbReference>
<feature type="transmembrane region" description="Helical" evidence="13">
    <location>
        <begin position="133"/>
        <end position="155"/>
    </location>
</feature>
<feature type="domain" description="Signal transduction histidine kinase HWE region" evidence="14">
    <location>
        <begin position="181"/>
        <end position="264"/>
    </location>
</feature>
<keyword evidence="7" id="KW-0547">Nucleotide-binding</keyword>
<keyword evidence="6 13" id="KW-0812">Transmembrane</keyword>
<evidence type="ECO:0000256" key="11">
    <source>
        <dbReference type="ARBA" id="ARBA00023012"/>
    </source>
</evidence>
<keyword evidence="11" id="KW-0902">Two-component regulatory system</keyword>
<accession>A0ABT8SRA1</accession>
<evidence type="ECO:0000256" key="5">
    <source>
        <dbReference type="ARBA" id="ARBA00022679"/>
    </source>
</evidence>
<organism evidence="15 16">
    <name type="scientific">Rhizobium oryzicola</name>
    <dbReference type="NCBI Taxonomy" id="1232668"/>
    <lineage>
        <taxon>Bacteria</taxon>
        <taxon>Pseudomonadati</taxon>
        <taxon>Pseudomonadota</taxon>
        <taxon>Alphaproteobacteria</taxon>
        <taxon>Hyphomicrobiales</taxon>
        <taxon>Rhizobiaceae</taxon>
        <taxon>Rhizobium/Agrobacterium group</taxon>
        <taxon>Rhizobium</taxon>
    </lineage>
</organism>
<keyword evidence="8 15" id="KW-0418">Kinase</keyword>
<evidence type="ECO:0000256" key="13">
    <source>
        <dbReference type="SAM" id="Phobius"/>
    </source>
</evidence>
<feature type="transmembrane region" description="Helical" evidence="13">
    <location>
        <begin position="88"/>
        <end position="121"/>
    </location>
</feature>
<gene>
    <name evidence="15" type="ORF">Q2T52_02440</name>
</gene>
<evidence type="ECO:0000256" key="2">
    <source>
        <dbReference type="ARBA" id="ARBA00004141"/>
    </source>
</evidence>
<dbReference type="Proteomes" id="UP001169006">
    <property type="component" value="Unassembled WGS sequence"/>
</dbReference>
<evidence type="ECO:0000256" key="12">
    <source>
        <dbReference type="ARBA" id="ARBA00023136"/>
    </source>
</evidence>
<protein>
    <recommendedName>
        <fullName evidence="3">histidine kinase</fullName>
        <ecNumber evidence="3">2.7.13.3</ecNumber>
    </recommendedName>
</protein>
<evidence type="ECO:0000313" key="15">
    <source>
        <dbReference type="EMBL" id="MDO1580944.1"/>
    </source>
</evidence>
<dbReference type="Gene3D" id="3.30.565.10">
    <property type="entry name" value="Histidine kinase-like ATPase, C-terminal domain"/>
    <property type="match status" value="1"/>
</dbReference>
<reference evidence="15" key="1">
    <citation type="journal article" date="2015" name="Int. J. Syst. Evol. Microbiol.">
        <title>Rhizobium oryzicola sp. nov., potential plant-growth-promoting endophytic bacteria isolated from rice roots.</title>
        <authorList>
            <person name="Zhang X.X."/>
            <person name="Gao J.S."/>
            <person name="Cao Y.H."/>
            <person name="Sheirdil R.A."/>
            <person name="Wang X.C."/>
            <person name="Zhang L."/>
        </authorList>
    </citation>
    <scope>NUCLEOTIDE SEQUENCE</scope>
    <source>
        <strain evidence="15">05753</strain>
    </source>
</reference>
<keyword evidence="10 13" id="KW-1133">Transmembrane helix</keyword>
<comment type="caution">
    <text evidence="15">The sequence shown here is derived from an EMBL/GenBank/DDBJ whole genome shotgun (WGS) entry which is preliminary data.</text>
</comment>
<keyword evidence="16" id="KW-1185">Reference proteome</keyword>
<reference evidence="15" key="2">
    <citation type="submission" date="2023-07" db="EMBL/GenBank/DDBJ databases">
        <authorList>
            <person name="Sun H."/>
        </authorList>
    </citation>
    <scope>NUCLEOTIDE SEQUENCE</scope>
    <source>
        <strain evidence="15">05753</strain>
    </source>
</reference>
<evidence type="ECO:0000313" key="16">
    <source>
        <dbReference type="Proteomes" id="UP001169006"/>
    </source>
</evidence>
<keyword evidence="5" id="KW-0808">Transferase</keyword>
<dbReference type="EC" id="2.7.13.3" evidence="3"/>
<dbReference type="Gene3D" id="1.20.120.620">
    <property type="entry name" value="Backbone structure of the membrane domain of e. Coli histidine kinase receptor kdpd"/>
    <property type="match status" value="1"/>
</dbReference>
<evidence type="ECO:0000256" key="1">
    <source>
        <dbReference type="ARBA" id="ARBA00000085"/>
    </source>
</evidence>
<evidence type="ECO:0000259" key="14">
    <source>
        <dbReference type="SMART" id="SM00911"/>
    </source>
</evidence>
<dbReference type="InterPro" id="IPR036890">
    <property type="entry name" value="HATPase_C_sf"/>
</dbReference>
<dbReference type="PANTHER" id="PTHR41523:SF8">
    <property type="entry name" value="ETHYLENE RESPONSE SENSOR PROTEIN"/>
    <property type="match status" value="1"/>
</dbReference>
<keyword evidence="9" id="KW-0067">ATP-binding</keyword>
<keyword evidence="12 13" id="KW-0472">Membrane</keyword>
<dbReference type="Pfam" id="PF13493">
    <property type="entry name" value="DUF4118"/>
    <property type="match status" value="1"/>
</dbReference>
<evidence type="ECO:0000256" key="4">
    <source>
        <dbReference type="ARBA" id="ARBA00022553"/>
    </source>
</evidence>
<dbReference type="Pfam" id="PF07536">
    <property type="entry name" value="HWE_HK"/>
    <property type="match status" value="1"/>
</dbReference>
<dbReference type="InterPro" id="IPR025201">
    <property type="entry name" value="KdpD_TM"/>
</dbReference>
<evidence type="ECO:0000256" key="10">
    <source>
        <dbReference type="ARBA" id="ARBA00022989"/>
    </source>
</evidence>
<feature type="transmembrane region" description="Helical" evidence="13">
    <location>
        <begin position="56"/>
        <end position="76"/>
    </location>
</feature>
<dbReference type="SMART" id="SM00911">
    <property type="entry name" value="HWE_HK"/>
    <property type="match status" value="1"/>
</dbReference>
<evidence type="ECO:0000256" key="3">
    <source>
        <dbReference type="ARBA" id="ARBA00012438"/>
    </source>
</evidence>
<evidence type="ECO:0000256" key="9">
    <source>
        <dbReference type="ARBA" id="ARBA00022840"/>
    </source>
</evidence>